<evidence type="ECO:0000313" key="9">
    <source>
        <dbReference type="Proteomes" id="UP000048926"/>
    </source>
</evidence>
<dbReference type="InterPro" id="IPR040442">
    <property type="entry name" value="Pyrv_kinase-like_dom_sf"/>
</dbReference>
<dbReference type="Gene3D" id="3.20.20.60">
    <property type="entry name" value="Phosphoenolpyruvate-binding domains"/>
    <property type="match status" value="1"/>
</dbReference>
<feature type="domain" description="HpcH/HpaI aldolase/citrate lyase" evidence="7">
    <location>
        <begin position="6"/>
        <end position="208"/>
    </location>
</feature>
<dbReference type="AlphaFoldDB" id="A0A0M6Y284"/>
<comment type="cofactor">
    <cofactor evidence="1">
        <name>Mg(2+)</name>
        <dbReference type="ChEBI" id="CHEBI:18420"/>
    </cofactor>
</comment>
<dbReference type="GO" id="GO:0016829">
    <property type="term" value="F:lyase activity"/>
    <property type="evidence" value="ECO:0007669"/>
    <property type="project" value="UniProtKB-KW"/>
</dbReference>
<evidence type="ECO:0000256" key="2">
    <source>
        <dbReference type="ARBA" id="ARBA00005568"/>
    </source>
</evidence>
<dbReference type="InterPro" id="IPR011206">
    <property type="entry name" value="Citrate_lyase_beta/mcl1/mcl2"/>
</dbReference>
<feature type="binding site" evidence="6">
    <location>
        <position position="141"/>
    </location>
    <ligand>
        <name>Mg(2+)</name>
        <dbReference type="ChEBI" id="CHEBI:18420"/>
    </ligand>
</feature>
<organism evidence="8 9">
    <name type="scientific">Roseibium aggregatum</name>
    <dbReference type="NCBI Taxonomy" id="187304"/>
    <lineage>
        <taxon>Bacteria</taxon>
        <taxon>Pseudomonadati</taxon>
        <taxon>Pseudomonadota</taxon>
        <taxon>Alphaproteobacteria</taxon>
        <taxon>Hyphomicrobiales</taxon>
        <taxon>Stappiaceae</taxon>
        <taxon>Roseibium</taxon>
    </lineage>
</organism>
<dbReference type="GO" id="GO:0006107">
    <property type="term" value="P:oxaloacetate metabolic process"/>
    <property type="evidence" value="ECO:0007669"/>
    <property type="project" value="TreeGrafter"/>
</dbReference>
<proteinExistence type="inferred from homology"/>
<protein>
    <submittedName>
        <fullName evidence="8">Citrate lyase subunit beta-like protein</fullName>
        <ecNumber evidence="8">4.1.-.-</ecNumber>
    </submittedName>
</protein>
<dbReference type="InterPro" id="IPR005000">
    <property type="entry name" value="Aldolase/citrate-lyase_domain"/>
</dbReference>
<dbReference type="InterPro" id="IPR015813">
    <property type="entry name" value="Pyrv/PenolPyrv_kinase-like_dom"/>
</dbReference>
<gene>
    <name evidence="8" type="primary">citE</name>
    <name evidence="8" type="ORF">LAL4801_01557</name>
</gene>
<evidence type="ECO:0000256" key="1">
    <source>
        <dbReference type="ARBA" id="ARBA00001946"/>
    </source>
</evidence>
<keyword evidence="8" id="KW-0456">Lyase</keyword>
<reference evidence="9" key="1">
    <citation type="submission" date="2015-07" db="EMBL/GenBank/DDBJ databases">
        <authorList>
            <person name="Rodrigo-Torres Lidia"/>
            <person name="Arahal R.David."/>
        </authorList>
    </citation>
    <scope>NUCLEOTIDE SEQUENCE [LARGE SCALE GENOMIC DNA]</scope>
    <source>
        <strain evidence="9">CECT 4801</strain>
    </source>
</reference>
<evidence type="ECO:0000256" key="4">
    <source>
        <dbReference type="ARBA" id="ARBA00022842"/>
    </source>
</evidence>
<dbReference type="RefSeq" id="WP_055655226.1">
    <property type="nucleotide sequence ID" value="NZ_CXST01000001.1"/>
</dbReference>
<dbReference type="STRING" id="187304.B0E33_22420"/>
<feature type="binding site" evidence="6">
    <location>
        <position position="115"/>
    </location>
    <ligand>
        <name>Mg(2+)</name>
        <dbReference type="ChEBI" id="CHEBI:18420"/>
    </ligand>
</feature>
<name>A0A0M6Y284_9HYPH</name>
<accession>A0A0M6Y284</accession>
<evidence type="ECO:0000313" key="8">
    <source>
        <dbReference type="EMBL" id="CTQ43121.1"/>
    </source>
</evidence>
<keyword evidence="9" id="KW-1185">Reference proteome</keyword>
<feature type="binding site" evidence="5">
    <location>
        <position position="62"/>
    </location>
    <ligand>
        <name>substrate</name>
    </ligand>
</feature>
<keyword evidence="3 6" id="KW-0479">Metal-binding</keyword>
<evidence type="ECO:0000259" key="7">
    <source>
        <dbReference type="Pfam" id="PF03328"/>
    </source>
</evidence>
<dbReference type="EMBL" id="CXST01000001">
    <property type="protein sequence ID" value="CTQ43121.1"/>
    <property type="molecule type" value="Genomic_DNA"/>
</dbReference>
<comment type="similarity">
    <text evidence="2">Belongs to the HpcH/HpaI aldolase family.</text>
</comment>
<dbReference type="GO" id="GO:0000287">
    <property type="term" value="F:magnesium ion binding"/>
    <property type="evidence" value="ECO:0007669"/>
    <property type="project" value="TreeGrafter"/>
</dbReference>
<evidence type="ECO:0000256" key="6">
    <source>
        <dbReference type="PIRSR" id="PIRSR015582-2"/>
    </source>
</evidence>
<dbReference type="PIRSF" id="PIRSF015582">
    <property type="entry name" value="Cit_lyase_B"/>
    <property type="match status" value="1"/>
</dbReference>
<dbReference type="PANTHER" id="PTHR32308:SF10">
    <property type="entry name" value="CITRATE LYASE SUBUNIT BETA"/>
    <property type="match status" value="1"/>
</dbReference>
<evidence type="ECO:0000256" key="3">
    <source>
        <dbReference type="ARBA" id="ARBA00022723"/>
    </source>
</evidence>
<dbReference type="PANTHER" id="PTHR32308">
    <property type="entry name" value="LYASE BETA SUBUNIT, PUTATIVE (AFU_ORTHOLOGUE AFUA_4G13030)-RELATED"/>
    <property type="match status" value="1"/>
</dbReference>
<dbReference type="Proteomes" id="UP000048926">
    <property type="component" value="Unassembled WGS sequence"/>
</dbReference>
<sequence length="266" mass="27971">MVTAVRTPLFVPANRPDRFPKAAATEADAIILDLEDAVPASEKEAARTNLTTGFTEKPVIVRINAVGTSWHPEDVVALRKLAPDAVMLPKAEAPGEIATLHTALGGSVPVIALIESARGLANARSIASTDGVVRLAFGSIDYCADLGCAHLKEVLLPVRSELVLASRLAGIAAPIDGVTAQLDNPAQTFEDASHARDLGMAGKLCIHPRQLAEIKRAFAPSLDEIEWARRVLASGDGAANVDGAMVDEPVRIRARTILASTQEADA</sequence>
<keyword evidence="4 6" id="KW-0460">Magnesium</keyword>
<feature type="binding site" evidence="5">
    <location>
        <position position="115"/>
    </location>
    <ligand>
        <name>substrate</name>
    </ligand>
</feature>
<dbReference type="OrthoDB" id="9800547at2"/>
<evidence type="ECO:0000256" key="5">
    <source>
        <dbReference type="PIRSR" id="PIRSR015582-1"/>
    </source>
</evidence>
<dbReference type="SUPFAM" id="SSF51621">
    <property type="entry name" value="Phosphoenolpyruvate/pyruvate domain"/>
    <property type="match status" value="1"/>
</dbReference>
<dbReference type="Pfam" id="PF03328">
    <property type="entry name" value="HpcH_HpaI"/>
    <property type="match status" value="1"/>
</dbReference>
<dbReference type="EC" id="4.1.-.-" evidence="8"/>